<feature type="transmembrane region" description="Helical" evidence="2">
    <location>
        <begin position="87"/>
        <end position="104"/>
    </location>
</feature>
<dbReference type="RefSeq" id="WP_285572166.1">
    <property type="nucleotide sequence ID" value="NZ_BSTK01000004.1"/>
</dbReference>
<feature type="transmembrane region" description="Helical" evidence="2">
    <location>
        <begin position="6"/>
        <end position="25"/>
    </location>
</feature>
<evidence type="ECO:0000313" key="4">
    <source>
        <dbReference type="EMBL" id="GLY85322.1"/>
    </source>
</evidence>
<gene>
    <name evidence="4" type="ORF">Airi02_032510</name>
</gene>
<dbReference type="GO" id="GO:0005886">
    <property type="term" value="C:plasma membrane"/>
    <property type="evidence" value="ECO:0007669"/>
    <property type="project" value="TreeGrafter"/>
</dbReference>
<dbReference type="GO" id="GO:0006465">
    <property type="term" value="P:signal peptide processing"/>
    <property type="evidence" value="ECO:0007669"/>
    <property type="project" value="TreeGrafter"/>
</dbReference>
<feature type="transmembrane region" description="Helical" evidence="2">
    <location>
        <begin position="110"/>
        <end position="128"/>
    </location>
</feature>
<evidence type="ECO:0000259" key="3">
    <source>
        <dbReference type="Pfam" id="PF01478"/>
    </source>
</evidence>
<evidence type="ECO:0000313" key="5">
    <source>
        <dbReference type="Proteomes" id="UP001165074"/>
    </source>
</evidence>
<dbReference type="Gene3D" id="1.20.120.1220">
    <property type="match status" value="1"/>
</dbReference>
<comment type="caution">
    <text evidence="4">The sequence shown here is derived from an EMBL/GenBank/DDBJ whole genome shotgun (WGS) entry which is preliminary data.</text>
</comment>
<name>A0A9W6S473_9ACTN</name>
<comment type="similarity">
    <text evidence="1">Belongs to the peptidase A24 family.</text>
</comment>
<feature type="transmembrane region" description="Helical" evidence="2">
    <location>
        <begin position="37"/>
        <end position="56"/>
    </location>
</feature>
<feature type="domain" description="Prepilin type IV endopeptidase peptidase" evidence="3">
    <location>
        <begin position="72"/>
        <end position="174"/>
    </location>
</feature>
<protein>
    <recommendedName>
        <fullName evidence="3">Prepilin type IV endopeptidase peptidase domain-containing protein</fullName>
    </recommendedName>
</protein>
<dbReference type="PANTHER" id="PTHR30487:SF0">
    <property type="entry name" value="PREPILIN LEADER PEPTIDASE_N-METHYLTRANSFERASE-RELATED"/>
    <property type="match status" value="1"/>
</dbReference>
<keyword evidence="2" id="KW-0472">Membrane</keyword>
<dbReference type="AlphaFoldDB" id="A0A9W6S473"/>
<accession>A0A9W6S473</accession>
<dbReference type="Proteomes" id="UP001165074">
    <property type="component" value="Unassembled WGS sequence"/>
</dbReference>
<keyword evidence="2" id="KW-0812">Transmembrane</keyword>
<dbReference type="GO" id="GO:0004190">
    <property type="term" value="F:aspartic-type endopeptidase activity"/>
    <property type="evidence" value="ECO:0007669"/>
    <property type="project" value="InterPro"/>
</dbReference>
<keyword evidence="5" id="KW-1185">Reference proteome</keyword>
<keyword evidence="2" id="KW-1133">Transmembrane helix</keyword>
<evidence type="ECO:0000256" key="1">
    <source>
        <dbReference type="ARBA" id="ARBA00005801"/>
    </source>
</evidence>
<evidence type="ECO:0000256" key="2">
    <source>
        <dbReference type="SAM" id="Phobius"/>
    </source>
</evidence>
<dbReference type="PANTHER" id="PTHR30487">
    <property type="entry name" value="TYPE 4 PREPILIN-LIKE PROTEINS LEADER PEPTIDE-PROCESSING ENZYME"/>
    <property type="match status" value="1"/>
</dbReference>
<reference evidence="4" key="1">
    <citation type="submission" date="2023-03" db="EMBL/GenBank/DDBJ databases">
        <title>Actinoallomurus iriomotensis NBRC 103684.</title>
        <authorList>
            <person name="Ichikawa N."/>
            <person name="Sato H."/>
            <person name="Tonouchi N."/>
        </authorList>
    </citation>
    <scope>NUCLEOTIDE SEQUENCE</scope>
    <source>
        <strain evidence="4">NBRC 103684</strain>
    </source>
</reference>
<dbReference type="InterPro" id="IPR000045">
    <property type="entry name" value="Prepilin_IV_endopep_pep"/>
</dbReference>
<proteinExistence type="inferred from homology"/>
<dbReference type="EMBL" id="BSTK01000004">
    <property type="protein sequence ID" value="GLY85322.1"/>
    <property type="molecule type" value="Genomic_DNA"/>
</dbReference>
<feature type="transmembrane region" description="Helical" evidence="2">
    <location>
        <begin position="159"/>
        <end position="180"/>
    </location>
</feature>
<dbReference type="Pfam" id="PF01478">
    <property type="entry name" value="Peptidase_A24"/>
    <property type="match status" value="1"/>
</dbReference>
<sequence length="208" mass="21317">MHPWTAVLCGFAGLGVGFAAASLTTPYRGVPSRRDRLAMAVATGVAFGLLGMRLGAGLELLAFAYLGAVGVPASFVDAAVRRLPDPFTLPSYAVGAALLGLAAARAGFLPYLHALIGMAALWAFYFVSHLSVSRAIGMGDVKFSGVIGLYLGWCGAKTWMLGAGTAYVLGALFGVLLITVGRAGRRTTVPFGPFMFAGALTGIVLTGG</sequence>
<feature type="transmembrane region" description="Helical" evidence="2">
    <location>
        <begin position="187"/>
        <end position="205"/>
    </location>
</feature>
<organism evidence="4 5">
    <name type="scientific">Actinoallomurus iriomotensis</name>
    <dbReference type="NCBI Taxonomy" id="478107"/>
    <lineage>
        <taxon>Bacteria</taxon>
        <taxon>Bacillati</taxon>
        <taxon>Actinomycetota</taxon>
        <taxon>Actinomycetes</taxon>
        <taxon>Streptosporangiales</taxon>
        <taxon>Thermomonosporaceae</taxon>
        <taxon>Actinoallomurus</taxon>
    </lineage>
</organism>
<dbReference type="InterPro" id="IPR050882">
    <property type="entry name" value="Prepilin_peptidase/N-MTase"/>
</dbReference>